<gene>
    <name evidence="2" type="ORF">RN001_014328</name>
</gene>
<evidence type="ECO:0000313" key="3">
    <source>
        <dbReference type="Proteomes" id="UP001353858"/>
    </source>
</evidence>
<organism evidence="2 3">
    <name type="scientific">Aquatica leii</name>
    <dbReference type="NCBI Taxonomy" id="1421715"/>
    <lineage>
        <taxon>Eukaryota</taxon>
        <taxon>Metazoa</taxon>
        <taxon>Ecdysozoa</taxon>
        <taxon>Arthropoda</taxon>
        <taxon>Hexapoda</taxon>
        <taxon>Insecta</taxon>
        <taxon>Pterygota</taxon>
        <taxon>Neoptera</taxon>
        <taxon>Endopterygota</taxon>
        <taxon>Coleoptera</taxon>
        <taxon>Polyphaga</taxon>
        <taxon>Elateriformia</taxon>
        <taxon>Elateroidea</taxon>
        <taxon>Lampyridae</taxon>
        <taxon>Luciolinae</taxon>
        <taxon>Aquatica</taxon>
    </lineage>
</organism>
<evidence type="ECO:0000313" key="2">
    <source>
        <dbReference type="EMBL" id="KAK4874968.1"/>
    </source>
</evidence>
<dbReference type="AlphaFoldDB" id="A0AAN7QDU0"/>
<sequence length="378" mass="42846">MGLNSELYLIIRKLVVMCFKMFLKILFLVSVSFSYTTHVAEAFQSVNDDTYWRDLHVDIPIDALPGGSTSSNTTTYIGQVVHSSTLWFGDVNNDGFIHYNLYNELISEHKNIKILCTKNPERFQWKPIHDELDFRQIDKNRLISEVCDVGKCFVGRAHYHNSVVVGTVYFKRGSEFLFNGATDFNNFETKTFQLLYYNPGPILEINVNVTITMPKRDRVNRERTRVSQAVAQKCKKINKFFGGSAAKKAKYNTTSKDQDSEDVTNTSTQINSGAIESGNENLNNFSENSKSDEQDEHEILNTSFQAQASNSSLVSNNNEHISQEFSQNDKNNFLHDEHISNDSVTYAPDFGLAKQPQLVVADGESAIKIEPIITFKPT</sequence>
<comment type="caution">
    <text evidence="2">The sequence shown here is derived from an EMBL/GenBank/DDBJ whole genome shotgun (WGS) entry which is preliminary data.</text>
</comment>
<dbReference type="PANTHER" id="PTHR31649:SF10">
    <property type="entry name" value="IP19903P-RELATED"/>
    <property type="match status" value="1"/>
</dbReference>
<feature type="region of interest" description="Disordered" evidence="1">
    <location>
        <begin position="251"/>
        <end position="296"/>
    </location>
</feature>
<keyword evidence="3" id="KW-1185">Reference proteome</keyword>
<protein>
    <submittedName>
        <fullName evidence="2">Uncharacterized protein</fullName>
    </submittedName>
</protein>
<name>A0AAN7QDU0_9COLE</name>
<reference evidence="3" key="1">
    <citation type="submission" date="2023-01" db="EMBL/GenBank/DDBJ databases">
        <title>Key to firefly adult light organ development and bioluminescence: homeobox transcription factors regulate luciferase expression and transportation to peroxisome.</title>
        <authorList>
            <person name="Fu X."/>
        </authorList>
    </citation>
    <scope>NUCLEOTIDE SEQUENCE [LARGE SCALE GENOMIC DNA]</scope>
</reference>
<dbReference type="PANTHER" id="PTHR31649">
    <property type="entry name" value="AGAP009604-PA"/>
    <property type="match status" value="1"/>
</dbReference>
<feature type="compositionally biased region" description="Polar residues" evidence="1">
    <location>
        <begin position="263"/>
        <end position="288"/>
    </location>
</feature>
<dbReference type="Proteomes" id="UP001353858">
    <property type="component" value="Unassembled WGS sequence"/>
</dbReference>
<accession>A0AAN7QDU0</accession>
<evidence type="ECO:0000256" key="1">
    <source>
        <dbReference type="SAM" id="MobiDB-lite"/>
    </source>
</evidence>
<dbReference type="EMBL" id="JARPUR010000006">
    <property type="protein sequence ID" value="KAK4874968.1"/>
    <property type="molecule type" value="Genomic_DNA"/>
</dbReference>
<proteinExistence type="predicted"/>